<dbReference type="Pfam" id="PF00005">
    <property type="entry name" value="ABC_tran"/>
    <property type="match status" value="1"/>
</dbReference>
<dbReference type="GO" id="GO:0016887">
    <property type="term" value="F:ATP hydrolysis activity"/>
    <property type="evidence" value="ECO:0007669"/>
    <property type="project" value="InterPro"/>
</dbReference>
<dbReference type="InterPro" id="IPR051782">
    <property type="entry name" value="ABC_Transporter_VariousFunc"/>
</dbReference>
<keyword evidence="2" id="KW-0547">Nucleotide-binding</keyword>
<organism evidence="5 6">
    <name type="scientific">Paenibacillus montanisoli</name>
    <dbReference type="NCBI Taxonomy" id="2081970"/>
    <lineage>
        <taxon>Bacteria</taxon>
        <taxon>Bacillati</taxon>
        <taxon>Bacillota</taxon>
        <taxon>Bacilli</taxon>
        <taxon>Bacillales</taxon>
        <taxon>Paenibacillaceae</taxon>
        <taxon>Paenibacillus</taxon>
    </lineage>
</organism>
<dbReference type="SUPFAM" id="SSF52540">
    <property type="entry name" value="P-loop containing nucleoside triphosphate hydrolases"/>
    <property type="match status" value="1"/>
</dbReference>
<evidence type="ECO:0000256" key="2">
    <source>
        <dbReference type="ARBA" id="ARBA00022741"/>
    </source>
</evidence>
<reference evidence="5 6" key="1">
    <citation type="submission" date="2018-06" db="EMBL/GenBank/DDBJ databases">
        <title>Paenibacillus montanisoli sp. nov., isolated from mountain area soil.</title>
        <authorList>
            <person name="Wu M."/>
        </authorList>
    </citation>
    <scope>NUCLEOTIDE SEQUENCE [LARGE SCALE GENOMIC DNA]</scope>
    <source>
        <strain evidence="5 6">RA17</strain>
    </source>
</reference>
<dbReference type="PANTHER" id="PTHR42939">
    <property type="entry name" value="ABC TRANSPORTER ATP-BINDING PROTEIN ALBC-RELATED"/>
    <property type="match status" value="1"/>
</dbReference>
<dbReference type="InterPro" id="IPR003593">
    <property type="entry name" value="AAA+_ATPase"/>
</dbReference>
<name>A0A328U0P7_9BACL</name>
<evidence type="ECO:0000313" key="5">
    <source>
        <dbReference type="EMBL" id="RAP75021.1"/>
    </source>
</evidence>
<feature type="domain" description="ABC transporter" evidence="4">
    <location>
        <begin position="1"/>
        <end position="233"/>
    </location>
</feature>
<evidence type="ECO:0000256" key="3">
    <source>
        <dbReference type="ARBA" id="ARBA00022840"/>
    </source>
</evidence>
<dbReference type="PROSITE" id="PS50893">
    <property type="entry name" value="ABC_TRANSPORTER_2"/>
    <property type="match status" value="1"/>
</dbReference>
<accession>A0A328U0P7</accession>
<dbReference type="EMBL" id="QLUW01000003">
    <property type="protein sequence ID" value="RAP75021.1"/>
    <property type="molecule type" value="Genomic_DNA"/>
</dbReference>
<sequence length="302" mass="33708">MNDAAIAISGLVQRRANFELGPIELVIPRGYVTAVVGPNGSGKSSLFRLLLDLAKPDKGRIELLGERVGSGEDTALKARIGYVPEQSIDIEDGLRGSQKADFVRQWYPNWDVNLYQELLRRFEVDPALKLGKMSKGMRRKFDLALAIAHQPELLLLDEPSSGLDPIAWKMMIEVLHRYMDRNGRTIVMASHIIDEVKRLADYIVFVVQGKVLGMYEKDALLDGWQALYVDSGGGAAMDWTRMPGFLSATVSRGTTYKVVTADAPEAERWLAAEEANVRLISKQKLELDEILLFHIEQARGVL</sequence>
<evidence type="ECO:0000313" key="6">
    <source>
        <dbReference type="Proteomes" id="UP000249260"/>
    </source>
</evidence>
<dbReference type="PROSITE" id="PS00211">
    <property type="entry name" value="ABC_TRANSPORTER_1"/>
    <property type="match status" value="1"/>
</dbReference>
<dbReference type="GO" id="GO:0005524">
    <property type="term" value="F:ATP binding"/>
    <property type="evidence" value="ECO:0007669"/>
    <property type="project" value="UniProtKB-KW"/>
</dbReference>
<dbReference type="OrthoDB" id="2960217at2"/>
<dbReference type="InterPro" id="IPR017871">
    <property type="entry name" value="ABC_transporter-like_CS"/>
</dbReference>
<dbReference type="CDD" id="cd03230">
    <property type="entry name" value="ABC_DR_subfamily_A"/>
    <property type="match status" value="1"/>
</dbReference>
<evidence type="ECO:0000259" key="4">
    <source>
        <dbReference type="PROSITE" id="PS50893"/>
    </source>
</evidence>
<dbReference type="InterPro" id="IPR027417">
    <property type="entry name" value="P-loop_NTPase"/>
</dbReference>
<evidence type="ECO:0000256" key="1">
    <source>
        <dbReference type="ARBA" id="ARBA00022448"/>
    </source>
</evidence>
<proteinExistence type="predicted"/>
<keyword evidence="6" id="KW-1185">Reference proteome</keyword>
<dbReference type="AlphaFoldDB" id="A0A328U0P7"/>
<gene>
    <name evidence="5" type="ORF">DL346_16640</name>
</gene>
<protein>
    <submittedName>
        <fullName evidence="5">ABC transporter ATP-binding protein</fullName>
    </submittedName>
</protein>
<dbReference type="InterPro" id="IPR003439">
    <property type="entry name" value="ABC_transporter-like_ATP-bd"/>
</dbReference>
<dbReference type="Gene3D" id="3.40.50.300">
    <property type="entry name" value="P-loop containing nucleotide triphosphate hydrolases"/>
    <property type="match status" value="1"/>
</dbReference>
<keyword evidence="3 5" id="KW-0067">ATP-binding</keyword>
<dbReference type="RefSeq" id="WP_112883285.1">
    <property type="nucleotide sequence ID" value="NZ_QLUW01000003.1"/>
</dbReference>
<dbReference type="PANTHER" id="PTHR42939:SF3">
    <property type="entry name" value="ABC TRANSPORTER ATP-BINDING COMPONENT"/>
    <property type="match status" value="1"/>
</dbReference>
<dbReference type="Proteomes" id="UP000249260">
    <property type="component" value="Unassembled WGS sequence"/>
</dbReference>
<dbReference type="SMART" id="SM00382">
    <property type="entry name" value="AAA"/>
    <property type="match status" value="1"/>
</dbReference>
<keyword evidence="1" id="KW-0813">Transport</keyword>
<comment type="caution">
    <text evidence="5">The sequence shown here is derived from an EMBL/GenBank/DDBJ whole genome shotgun (WGS) entry which is preliminary data.</text>
</comment>